<proteinExistence type="predicted"/>
<dbReference type="EMBL" id="JACSDY010000006">
    <property type="protein sequence ID" value="KAF7425759.1"/>
    <property type="molecule type" value="Genomic_DNA"/>
</dbReference>
<comment type="caution">
    <text evidence="1">The sequence shown here is derived from an EMBL/GenBank/DDBJ whole genome shotgun (WGS) entry which is preliminary data.</text>
</comment>
<gene>
    <name evidence="1" type="ORF">H0235_008197</name>
</gene>
<evidence type="ECO:0000313" key="1">
    <source>
        <dbReference type="EMBL" id="KAF7425759.1"/>
    </source>
</evidence>
<organism evidence="1 2">
    <name type="scientific">Vespula pensylvanica</name>
    <name type="common">Western yellow jacket</name>
    <name type="synonym">Wasp</name>
    <dbReference type="NCBI Taxonomy" id="30213"/>
    <lineage>
        <taxon>Eukaryota</taxon>
        <taxon>Metazoa</taxon>
        <taxon>Ecdysozoa</taxon>
        <taxon>Arthropoda</taxon>
        <taxon>Hexapoda</taxon>
        <taxon>Insecta</taxon>
        <taxon>Pterygota</taxon>
        <taxon>Neoptera</taxon>
        <taxon>Endopterygota</taxon>
        <taxon>Hymenoptera</taxon>
        <taxon>Apocrita</taxon>
        <taxon>Aculeata</taxon>
        <taxon>Vespoidea</taxon>
        <taxon>Vespidae</taxon>
        <taxon>Vespinae</taxon>
        <taxon>Vespula</taxon>
    </lineage>
</organism>
<name>A0A834UAA2_VESPE</name>
<keyword evidence="2" id="KW-1185">Reference proteome</keyword>
<evidence type="ECO:0000313" key="2">
    <source>
        <dbReference type="Proteomes" id="UP000600918"/>
    </source>
</evidence>
<reference evidence="1" key="1">
    <citation type="journal article" date="2020" name="G3 (Bethesda)">
        <title>High-Quality Assemblies for Three Invasive Social Wasps from the &lt;i&gt;Vespula&lt;/i&gt; Genus.</title>
        <authorList>
            <person name="Harrop T.W.R."/>
            <person name="Guhlin J."/>
            <person name="McLaughlin G.M."/>
            <person name="Permina E."/>
            <person name="Stockwell P."/>
            <person name="Gilligan J."/>
            <person name="Le Lec M.F."/>
            <person name="Gruber M.A.M."/>
            <person name="Quinn O."/>
            <person name="Lovegrove M."/>
            <person name="Duncan E.J."/>
            <person name="Remnant E.J."/>
            <person name="Van Eeckhoven J."/>
            <person name="Graham B."/>
            <person name="Knapp R.A."/>
            <person name="Langford K.W."/>
            <person name="Kronenberg Z."/>
            <person name="Press M.O."/>
            <person name="Eacker S.M."/>
            <person name="Wilson-Rankin E.E."/>
            <person name="Purcell J."/>
            <person name="Lester P.J."/>
            <person name="Dearden P.K."/>
        </authorList>
    </citation>
    <scope>NUCLEOTIDE SEQUENCE</scope>
    <source>
        <strain evidence="1">Volc-1</strain>
    </source>
</reference>
<dbReference type="Proteomes" id="UP000600918">
    <property type="component" value="Unassembled WGS sequence"/>
</dbReference>
<dbReference type="AlphaFoldDB" id="A0A834UAA2"/>
<sequence length="72" mass="7783">MWWRCRWNFASIASTMQSATNGSSTTTTTTVLLVLGVASVYSQVDVSDLDKPGLALSVCRSVRTTTAYVAFT</sequence>
<accession>A0A834UAA2</accession>
<protein>
    <submittedName>
        <fullName evidence="1">Uncharacterized protein</fullName>
    </submittedName>
</protein>